<proteinExistence type="predicted"/>
<reference evidence="1" key="1">
    <citation type="journal article" date="2014" name="Front. Microbiol.">
        <title>High frequency of phylogenetically diverse reductive dehalogenase-homologous genes in deep subseafloor sedimentary metagenomes.</title>
        <authorList>
            <person name="Kawai M."/>
            <person name="Futagami T."/>
            <person name="Toyoda A."/>
            <person name="Takaki Y."/>
            <person name="Nishi S."/>
            <person name="Hori S."/>
            <person name="Arai W."/>
            <person name="Tsubouchi T."/>
            <person name="Morono Y."/>
            <person name="Uchiyama I."/>
            <person name="Ito T."/>
            <person name="Fujiyama A."/>
            <person name="Inagaki F."/>
            <person name="Takami H."/>
        </authorList>
    </citation>
    <scope>NUCLEOTIDE SEQUENCE</scope>
    <source>
        <strain evidence="1">Expedition CK06-06</strain>
    </source>
</reference>
<evidence type="ECO:0000313" key="1">
    <source>
        <dbReference type="EMBL" id="GAG12602.1"/>
    </source>
</evidence>
<accession>X0VN70</accession>
<organism evidence="1">
    <name type="scientific">marine sediment metagenome</name>
    <dbReference type="NCBI Taxonomy" id="412755"/>
    <lineage>
        <taxon>unclassified sequences</taxon>
        <taxon>metagenomes</taxon>
        <taxon>ecological metagenomes</taxon>
    </lineage>
</organism>
<gene>
    <name evidence="1" type="ORF">S01H1_41308</name>
</gene>
<comment type="caution">
    <text evidence="1">The sequence shown here is derived from an EMBL/GenBank/DDBJ whole genome shotgun (WGS) entry which is preliminary data.</text>
</comment>
<dbReference type="EMBL" id="BARS01026195">
    <property type="protein sequence ID" value="GAG12602.1"/>
    <property type="molecule type" value="Genomic_DNA"/>
</dbReference>
<name>X0VN70_9ZZZZ</name>
<sequence length="62" mass="6559">MDNCEACAICDGLTGRAGRADDSLYGTATATIPEWNMKEGEEIGPLCEKCYGAICRLGVADE</sequence>
<dbReference type="AlphaFoldDB" id="X0VN70"/>
<protein>
    <submittedName>
        <fullName evidence="1">Uncharacterized protein</fullName>
    </submittedName>
</protein>